<comment type="caution">
    <text evidence="1">The sequence shown here is derived from an EMBL/GenBank/DDBJ whole genome shotgun (WGS) entry which is preliminary data.</text>
</comment>
<protein>
    <recommendedName>
        <fullName evidence="3">ATP-binding protein</fullName>
    </recommendedName>
</protein>
<dbReference type="Gene3D" id="3.30.565.10">
    <property type="entry name" value="Histidine kinase-like ATPase, C-terminal domain"/>
    <property type="match status" value="1"/>
</dbReference>
<dbReference type="AlphaFoldDB" id="A0A163K8Y3"/>
<reference evidence="1" key="1">
    <citation type="journal article" date="2016" name="Genome Announc.">
        <title>Draft genomes of two strains of Paenibacillus glucanolyticus with capability to degrade lignocellulose.</title>
        <authorList>
            <person name="Mathews S.L."/>
            <person name="Pawlak J."/>
            <person name="Grunden A.M."/>
        </authorList>
    </citation>
    <scope>NUCLEOTIDE SEQUENCE [LARGE SCALE GENOMIC DNA]</scope>
    <source>
        <strain evidence="1">SLM1</strain>
    </source>
</reference>
<evidence type="ECO:0008006" key="3">
    <source>
        <dbReference type="Google" id="ProtNLM"/>
    </source>
</evidence>
<dbReference type="Proteomes" id="UP000076796">
    <property type="component" value="Unassembled WGS sequence"/>
</dbReference>
<dbReference type="RefSeq" id="WP_063478639.1">
    <property type="nucleotide sequence ID" value="NZ_CP147845.1"/>
</dbReference>
<evidence type="ECO:0000313" key="1">
    <source>
        <dbReference type="EMBL" id="KZS47063.1"/>
    </source>
</evidence>
<organism evidence="1 2">
    <name type="scientific">Paenibacillus glucanolyticus</name>
    <dbReference type="NCBI Taxonomy" id="59843"/>
    <lineage>
        <taxon>Bacteria</taxon>
        <taxon>Bacillati</taxon>
        <taxon>Bacillota</taxon>
        <taxon>Bacilli</taxon>
        <taxon>Bacillales</taxon>
        <taxon>Paenibacillaceae</taxon>
        <taxon>Paenibacillus</taxon>
    </lineage>
</organism>
<dbReference type="GeneID" id="97557556"/>
<dbReference type="Pfam" id="PF13589">
    <property type="entry name" value="HATPase_c_3"/>
    <property type="match status" value="1"/>
</dbReference>
<gene>
    <name evidence="1" type="ORF">AWU65_14575</name>
</gene>
<evidence type="ECO:0000313" key="2">
    <source>
        <dbReference type="Proteomes" id="UP000076796"/>
    </source>
</evidence>
<accession>A0A163K8Y3</accession>
<dbReference type="OrthoDB" id="9813438at2"/>
<proteinExistence type="predicted"/>
<dbReference type="EMBL" id="LWMH01000001">
    <property type="protein sequence ID" value="KZS47063.1"/>
    <property type="molecule type" value="Genomic_DNA"/>
</dbReference>
<dbReference type="SUPFAM" id="SSF55874">
    <property type="entry name" value="ATPase domain of HSP90 chaperone/DNA topoisomerase II/histidine kinase"/>
    <property type="match status" value="1"/>
</dbReference>
<dbReference type="InterPro" id="IPR036890">
    <property type="entry name" value="HATPase_C_sf"/>
</dbReference>
<name>A0A163K8Y3_9BACL</name>
<keyword evidence="2" id="KW-1185">Reference proteome</keyword>
<sequence length="473" mass="54035">MDTEIVNPNVRNFVKSLRDIGYTLEIAVADILDNSIAASASNISIYTISEPEPIFFMLDDGTGMSNKELVEAMRLATKHPESEREKYDLGRFGLGLKTASFSQCKKLTVVSKKDGLISARQWDLDFIAKSDKWLLITPEVTWVDTLPLIDELKNQEHGTLVIWEKVDGFNKGTFSSEIDRLRKHLSLVFHRFLEGAIVGRSLTITINNNKLKAFNPFNINHPATQQISGEKIKINDLTINIQPFILPHHSKVSQQEYEQYATEEGYTKSQGFYLYRANRLLIHGTWWGLHRAIVAHKLVRVKIDIPNNQDKYWGIDIKKSTANPVAEIKVDLKKVIKQITEIGSRPFTGRGRKIEDKSTTRFWELVASNDGVRFALNPKHPVLERLITEISDENYEMLNIYLKGLQAYLPLEAIQAQLQQSPHKIDQEATLTEEEIEIVAKRLKSSGLDKSYIESLLKTEIFKNRKELLMDGE</sequence>